<dbReference type="PANTHER" id="PTHR46656">
    <property type="entry name" value="PUTATIVE-RELATED"/>
    <property type="match status" value="1"/>
</dbReference>
<feature type="non-terminal residue" evidence="1">
    <location>
        <position position="221"/>
    </location>
</feature>
<dbReference type="PANTHER" id="PTHR46656:SF3">
    <property type="entry name" value="PUTATIVE-RELATED"/>
    <property type="match status" value="1"/>
</dbReference>
<protein>
    <recommendedName>
        <fullName evidence="2">Glycosyltransferase subfamily 4-like N-terminal domain-containing protein</fullName>
    </recommendedName>
</protein>
<evidence type="ECO:0000313" key="1">
    <source>
        <dbReference type="EMBL" id="GAI43639.1"/>
    </source>
</evidence>
<dbReference type="EMBL" id="BARV01029324">
    <property type="protein sequence ID" value="GAI43639.1"/>
    <property type="molecule type" value="Genomic_DNA"/>
</dbReference>
<reference evidence="1" key="1">
    <citation type="journal article" date="2014" name="Front. Microbiol.">
        <title>High frequency of phylogenetically diverse reductive dehalogenase-homologous genes in deep subseafloor sedimentary metagenomes.</title>
        <authorList>
            <person name="Kawai M."/>
            <person name="Futagami T."/>
            <person name="Toyoda A."/>
            <person name="Takaki Y."/>
            <person name="Nishi S."/>
            <person name="Hori S."/>
            <person name="Arai W."/>
            <person name="Tsubouchi T."/>
            <person name="Morono Y."/>
            <person name="Uchiyama I."/>
            <person name="Ito T."/>
            <person name="Fujiyama A."/>
            <person name="Inagaki F."/>
            <person name="Takami H."/>
        </authorList>
    </citation>
    <scope>NUCLEOTIDE SEQUENCE</scope>
    <source>
        <strain evidence="1">Expedition CK06-06</strain>
    </source>
</reference>
<accession>X1QK55</accession>
<comment type="caution">
    <text evidence="1">The sequence shown here is derived from an EMBL/GenBank/DDBJ whole genome shotgun (WGS) entry which is preliminary data.</text>
</comment>
<dbReference type="AlphaFoldDB" id="X1QK55"/>
<sequence>MRNNVNRKRNASRIHHSIKGVKYISFYGALGYFTAAKRYMLGLRNAGVPFTWTPMISGRSWGINLEPFAGESIGDQELDPFCNRRIEYDTVIIHTSPDLYPFWIQREPHKRIIGYTVWETDRLPSGWLPHLNAVERVLVPSRWNKSVFERSGVRTPITVVPHILGEDKAPNKDSMWNVDPEDYVFYTIENWTAGKAIWNTVRCYLDTFTAHDNTLLIIKTS</sequence>
<proteinExistence type="predicted"/>
<evidence type="ECO:0008006" key="2">
    <source>
        <dbReference type="Google" id="ProtNLM"/>
    </source>
</evidence>
<name>X1QK55_9ZZZZ</name>
<gene>
    <name evidence="1" type="ORF">S06H3_46778</name>
</gene>
<organism evidence="1">
    <name type="scientific">marine sediment metagenome</name>
    <dbReference type="NCBI Taxonomy" id="412755"/>
    <lineage>
        <taxon>unclassified sequences</taxon>
        <taxon>metagenomes</taxon>
        <taxon>ecological metagenomes</taxon>
    </lineage>
</organism>